<dbReference type="AlphaFoldDB" id="A0A246GIY6"/>
<dbReference type="Pfam" id="PF11536">
    <property type="entry name" value="DUF3226"/>
    <property type="match status" value="1"/>
</dbReference>
<gene>
    <name evidence="1" type="ORF">BWK59_10045</name>
</gene>
<comment type="caution">
    <text evidence="1">The sequence shown here is derived from an EMBL/GenBank/DDBJ whole genome shotgun (WGS) entry which is preliminary data.</text>
</comment>
<organism evidence="1 2">
    <name type="scientific">Flavobacterium davisii</name>
    <dbReference type="NCBI Taxonomy" id="2906077"/>
    <lineage>
        <taxon>Bacteria</taxon>
        <taxon>Pseudomonadati</taxon>
        <taxon>Bacteroidota</taxon>
        <taxon>Flavobacteriia</taxon>
        <taxon>Flavobacteriales</taxon>
        <taxon>Flavobacteriaceae</taxon>
        <taxon>Flavobacterium</taxon>
    </lineage>
</organism>
<feature type="non-terminal residue" evidence="1">
    <location>
        <position position="202"/>
    </location>
</feature>
<dbReference type="RefSeq" id="WP_088393515.1">
    <property type="nucleotide sequence ID" value="NZ_MTCZ01000105.1"/>
</dbReference>
<evidence type="ECO:0000313" key="1">
    <source>
        <dbReference type="EMBL" id="OWP83539.1"/>
    </source>
</evidence>
<accession>A0A246GIY6</accession>
<protein>
    <recommendedName>
        <fullName evidence="3">DUF4435 domain-containing protein</fullName>
    </recommendedName>
</protein>
<sequence length="202" mass="23829">MKNYGLNKIFVEGSSDKIFVDFLLEEYFKIIDAELVIDLKGKDKLKRHPYLIDTKRVEESSKNLVVFDTDTTKNEGGRQAKIDFINSISEELNVNFELFLLPFDNETEGVLENLLETIFNDKFLFFDECWNSMVECLNNSVMNDLNLPAQKAKMYSKIDLFKKYRNTDWDYKSSSKYNYKDEGIWNIDFQNNPNLQKLITFI</sequence>
<dbReference type="InterPro" id="IPR024508">
    <property type="entry name" value="DUF3226"/>
</dbReference>
<evidence type="ECO:0000313" key="2">
    <source>
        <dbReference type="Proteomes" id="UP000197768"/>
    </source>
</evidence>
<name>A0A246GIY6_9FLAO</name>
<proteinExistence type="predicted"/>
<dbReference type="Proteomes" id="UP000197768">
    <property type="component" value="Unassembled WGS sequence"/>
</dbReference>
<dbReference type="EMBL" id="MTCZ01000105">
    <property type="protein sequence ID" value="OWP83539.1"/>
    <property type="molecule type" value="Genomic_DNA"/>
</dbReference>
<reference evidence="1 2" key="1">
    <citation type="journal article" date="2017" name="Infect. Genet. Evol.">
        <title>Comparative genome analysis of fish pathogen Flavobacterium columnare reveals extensive sequence diversity within the species.</title>
        <authorList>
            <person name="Kayansamruaj P."/>
            <person name="Dong H.T."/>
            <person name="Hirono I."/>
            <person name="Kondo H."/>
            <person name="Senapin S."/>
            <person name="Rodkhum C."/>
        </authorList>
    </citation>
    <scope>NUCLEOTIDE SEQUENCE [LARGE SCALE GENOMIC DNA]</scope>
    <source>
        <strain evidence="1 2">1215</strain>
    </source>
</reference>
<evidence type="ECO:0008006" key="3">
    <source>
        <dbReference type="Google" id="ProtNLM"/>
    </source>
</evidence>